<evidence type="ECO:0000313" key="3">
    <source>
        <dbReference type="Proteomes" id="UP000078486"/>
    </source>
</evidence>
<keyword evidence="3" id="KW-1185">Reference proteome</keyword>
<dbReference type="PANTHER" id="PTHR23403">
    <property type="entry name" value="TREHALASE"/>
    <property type="match status" value="1"/>
</dbReference>
<comment type="caution">
    <text evidence="2">The sequence shown here is derived from an EMBL/GenBank/DDBJ whole genome shotgun (WGS) entry which is preliminary data.</text>
</comment>
<sequence>MKPLLSVLCLLPLSGSLDAAPVAAASDDIIAVRDFIKGSWEKTFRSNDRDEGSLIGLPKPYAVPSIAGNFQEMYYWDTYFTGEGLLLDGHADMAANNVENMVYLVGLYGKMPNGNRTHFENRSQPPYLGMMVESVYKKTGDKDWLRRVLPGLQAEYHFWMTRRLTPCGLNRYSSEGTLANRERIVGILKKRLGEKFQQQTAGYSRVDVSRAGGHFIAEAESGWDFTPRFQMRCEDFCPVDLNANLYYYEKNFEYSLRELGKPEEAEAWAEKADRRKALMRKYLRDDETGLYYDYDFVNDRRSDVVSAAVFSLMYARILDADEAAALREKALAALEYPHGIATCAERDYGFTYQWSFPNAWAPLQYLAIRGLDNYGFSHDARRIAGKYVAMVANTYKTTNNLWEKYNVVEGNVNVTNEYKMPPMMGWTAGIFVWTDEYLRQQTDGLDTQ</sequence>
<gene>
    <name evidence="2" type="ORF">AW736_23720</name>
</gene>
<feature type="signal peptide" evidence="1">
    <location>
        <begin position="1"/>
        <end position="19"/>
    </location>
</feature>
<evidence type="ECO:0000313" key="2">
    <source>
        <dbReference type="EMBL" id="OAM87267.1"/>
    </source>
</evidence>
<dbReference type="PRINTS" id="PR00744">
    <property type="entry name" value="GLHYDRLASE37"/>
</dbReference>
<dbReference type="Gene3D" id="1.50.10.10">
    <property type="match status" value="1"/>
</dbReference>
<dbReference type="RefSeq" id="WP_068772782.1">
    <property type="nucleotide sequence ID" value="NZ_CP109796.1"/>
</dbReference>
<dbReference type="InterPro" id="IPR008928">
    <property type="entry name" value="6-hairpin_glycosidase_sf"/>
</dbReference>
<dbReference type="EMBL" id="LRRQ01000175">
    <property type="protein sequence ID" value="OAM87267.1"/>
    <property type="molecule type" value="Genomic_DNA"/>
</dbReference>
<dbReference type="GO" id="GO:0005993">
    <property type="term" value="P:trehalose catabolic process"/>
    <property type="evidence" value="ECO:0007669"/>
    <property type="project" value="TreeGrafter"/>
</dbReference>
<dbReference type="InterPro" id="IPR012341">
    <property type="entry name" value="6hp_glycosidase-like_sf"/>
</dbReference>
<accession>A0A178IDN3</accession>
<dbReference type="InterPro" id="IPR001661">
    <property type="entry name" value="Glyco_hydro_37"/>
</dbReference>
<keyword evidence="1" id="KW-0732">Signal</keyword>
<reference evidence="2 3" key="1">
    <citation type="submission" date="2016-01" db="EMBL/GenBank/DDBJ databases">
        <title>High potential of lignocellulose degradation of a new Verrucomicrobia species.</title>
        <authorList>
            <person name="Wang Y."/>
            <person name="Shi Y."/>
            <person name="Qiu Z."/>
            <person name="Liu S."/>
            <person name="Yang H."/>
        </authorList>
    </citation>
    <scope>NUCLEOTIDE SEQUENCE [LARGE SCALE GENOMIC DNA]</scope>
    <source>
        <strain evidence="2 3">TSB47</strain>
    </source>
</reference>
<dbReference type="OrthoDB" id="9798687at2"/>
<dbReference type="Pfam" id="PF01204">
    <property type="entry name" value="Trehalase"/>
    <property type="match status" value="1"/>
</dbReference>
<organism evidence="2 3">
    <name type="scientific">Termitidicoccus mucosus</name>
    <dbReference type="NCBI Taxonomy" id="1184151"/>
    <lineage>
        <taxon>Bacteria</taxon>
        <taxon>Pseudomonadati</taxon>
        <taxon>Verrucomicrobiota</taxon>
        <taxon>Opitutia</taxon>
        <taxon>Opitutales</taxon>
        <taxon>Opitutaceae</taxon>
        <taxon>Termitidicoccus</taxon>
    </lineage>
</organism>
<name>A0A178IDN3_9BACT</name>
<proteinExistence type="predicted"/>
<dbReference type="STRING" id="1184151.AW736_23720"/>
<dbReference type="GO" id="GO:0004555">
    <property type="term" value="F:alpha,alpha-trehalase activity"/>
    <property type="evidence" value="ECO:0007669"/>
    <property type="project" value="InterPro"/>
</dbReference>
<dbReference type="SUPFAM" id="SSF48208">
    <property type="entry name" value="Six-hairpin glycosidases"/>
    <property type="match status" value="1"/>
</dbReference>
<protein>
    <submittedName>
        <fullName evidence="2">Alpha,alpha-trehalase</fullName>
    </submittedName>
</protein>
<dbReference type="AlphaFoldDB" id="A0A178IDN3"/>
<dbReference type="PANTHER" id="PTHR23403:SF6">
    <property type="entry name" value="CYTOSOLIC NEUTRAL TREHALASE-RELATED"/>
    <property type="match status" value="1"/>
</dbReference>
<feature type="chain" id="PRO_5008088647" evidence="1">
    <location>
        <begin position="20"/>
        <end position="448"/>
    </location>
</feature>
<dbReference type="Proteomes" id="UP000078486">
    <property type="component" value="Unassembled WGS sequence"/>
</dbReference>
<evidence type="ECO:0000256" key="1">
    <source>
        <dbReference type="SAM" id="SignalP"/>
    </source>
</evidence>